<dbReference type="InterPro" id="IPR011990">
    <property type="entry name" value="TPR-like_helical_dom_sf"/>
</dbReference>
<organism evidence="2 3">
    <name type="scientific">Bradyrhizobium barranii</name>
    <dbReference type="NCBI Taxonomy" id="2992140"/>
    <lineage>
        <taxon>Bacteria</taxon>
        <taxon>Pseudomonadati</taxon>
        <taxon>Pseudomonadota</taxon>
        <taxon>Alphaproteobacteria</taxon>
        <taxon>Hyphomicrobiales</taxon>
        <taxon>Nitrobacteraceae</taxon>
        <taxon>Bradyrhizobium</taxon>
    </lineage>
</organism>
<gene>
    <name evidence="2" type="ORF">BjapCC829_19215</name>
</gene>
<dbReference type="InterPro" id="IPR016032">
    <property type="entry name" value="Sig_transdc_resp-reg_C-effctor"/>
</dbReference>
<evidence type="ECO:0000313" key="2">
    <source>
        <dbReference type="EMBL" id="UFW90544.1"/>
    </source>
</evidence>
<dbReference type="Gene3D" id="1.25.40.10">
    <property type="entry name" value="Tetratricopeptide repeat domain"/>
    <property type="match status" value="1"/>
</dbReference>
<keyword evidence="3" id="KW-1185">Reference proteome</keyword>
<dbReference type="SUPFAM" id="SSF48452">
    <property type="entry name" value="TPR-like"/>
    <property type="match status" value="1"/>
</dbReference>
<dbReference type="Proteomes" id="UP001430990">
    <property type="component" value="Chromosome"/>
</dbReference>
<proteinExistence type="predicted"/>
<dbReference type="InterPro" id="IPR036388">
    <property type="entry name" value="WH-like_DNA-bd_sf"/>
</dbReference>
<sequence>MLNISLLGGISFSANGTIIRPDLGPAGRLLACYLFAFAGRVHRRERLADLFWGEMEADKARSALNTALWRFRKMLDLGELGNSRHLITIGEEVILEKSQSVRIDIHILEAASKRVLQRPQSSGLADTEVREVSAAVDGYAGPFLDGCDGEWVLQERERLHCLFVRSSFELMRTAAIQERYEDALDFGRRILATDPLRESVQRDVMLLLLLNGQRGEAIRSYQRLVALLRAELDIGPMPETERLHDRILSGELSIKMREYAHAQFGSRETLSN</sequence>
<dbReference type="EMBL" id="CP088100">
    <property type="protein sequence ID" value="UFW90544.1"/>
    <property type="molecule type" value="Genomic_DNA"/>
</dbReference>
<dbReference type="SUPFAM" id="SSF46894">
    <property type="entry name" value="C-terminal effector domain of the bipartite response regulators"/>
    <property type="match status" value="1"/>
</dbReference>
<dbReference type="PANTHER" id="PTHR35807">
    <property type="entry name" value="TRANSCRIPTIONAL REGULATOR REDD-RELATED"/>
    <property type="match status" value="1"/>
</dbReference>
<reference evidence="2" key="1">
    <citation type="submission" date="2021-11" db="EMBL/GenBank/DDBJ databases">
        <title>Australian commercial rhizobial inoculants.</title>
        <authorList>
            <person name="Kohlmeier M.G."/>
            <person name="O'Hara G.W."/>
            <person name="Colombi E."/>
            <person name="Ramsay J.P."/>
            <person name="Terpolilli J."/>
        </authorList>
    </citation>
    <scope>NUCLEOTIDE SEQUENCE</scope>
    <source>
        <strain evidence="2">CC829</strain>
    </source>
</reference>
<dbReference type="SMART" id="SM01043">
    <property type="entry name" value="BTAD"/>
    <property type="match status" value="1"/>
</dbReference>
<dbReference type="Pfam" id="PF03704">
    <property type="entry name" value="BTAD"/>
    <property type="match status" value="1"/>
</dbReference>
<evidence type="ECO:0000259" key="1">
    <source>
        <dbReference type="SMART" id="SM01043"/>
    </source>
</evidence>
<dbReference type="RefSeq" id="WP_231144752.1">
    <property type="nucleotide sequence ID" value="NZ_CP088100.1"/>
</dbReference>
<accession>A0ABY3QWZ4</accession>
<evidence type="ECO:0000313" key="3">
    <source>
        <dbReference type="Proteomes" id="UP001430990"/>
    </source>
</evidence>
<dbReference type="InterPro" id="IPR005158">
    <property type="entry name" value="BTAD"/>
</dbReference>
<name>A0ABY3QWZ4_9BRAD</name>
<feature type="domain" description="Bacterial transcriptional activator" evidence="1">
    <location>
        <begin position="103"/>
        <end position="248"/>
    </location>
</feature>
<protein>
    <recommendedName>
        <fullName evidence="1">Bacterial transcriptional activator domain-containing protein</fullName>
    </recommendedName>
</protein>
<dbReference type="Gene3D" id="1.10.10.10">
    <property type="entry name" value="Winged helix-like DNA-binding domain superfamily/Winged helix DNA-binding domain"/>
    <property type="match status" value="1"/>
</dbReference>
<dbReference type="InterPro" id="IPR051677">
    <property type="entry name" value="AfsR-DnrI-RedD_regulator"/>
</dbReference>